<gene>
    <name evidence="2" type="ORF">DAPPUDRAFT_220911</name>
</gene>
<accession>E9FW89</accession>
<feature type="region of interest" description="Disordered" evidence="1">
    <location>
        <begin position="676"/>
        <end position="704"/>
    </location>
</feature>
<feature type="region of interest" description="Disordered" evidence="1">
    <location>
        <begin position="1"/>
        <end position="25"/>
    </location>
</feature>
<evidence type="ECO:0000313" key="3">
    <source>
        <dbReference type="Proteomes" id="UP000000305"/>
    </source>
</evidence>
<feature type="compositionally biased region" description="Basic and acidic residues" evidence="1">
    <location>
        <begin position="676"/>
        <end position="691"/>
    </location>
</feature>
<evidence type="ECO:0000256" key="1">
    <source>
        <dbReference type="SAM" id="MobiDB-lite"/>
    </source>
</evidence>
<proteinExistence type="predicted"/>
<organism evidence="2 3">
    <name type="scientific">Daphnia pulex</name>
    <name type="common">Water flea</name>
    <dbReference type="NCBI Taxonomy" id="6669"/>
    <lineage>
        <taxon>Eukaryota</taxon>
        <taxon>Metazoa</taxon>
        <taxon>Ecdysozoa</taxon>
        <taxon>Arthropoda</taxon>
        <taxon>Crustacea</taxon>
        <taxon>Branchiopoda</taxon>
        <taxon>Diplostraca</taxon>
        <taxon>Cladocera</taxon>
        <taxon>Anomopoda</taxon>
        <taxon>Daphniidae</taxon>
        <taxon>Daphnia</taxon>
    </lineage>
</organism>
<dbReference type="EMBL" id="GL732525">
    <property type="protein sequence ID" value="EFX88968.1"/>
    <property type="molecule type" value="Genomic_DNA"/>
</dbReference>
<dbReference type="KEGG" id="dpx:DAPPUDRAFT_220911"/>
<feature type="compositionally biased region" description="Polar residues" evidence="1">
    <location>
        <begin position="1"/>
        <end position="14"/>
    </location>
</feature>
<evidence type="ECO:0000313" key="2">
    <source>
        <dbReference type="EMBL" id="EFX88968.1"/>
    </source>
</evidence>
<feature type="region of interest" description="Disordered" evidence="1">
    <location>
        <begin position="614"/>
        <end position="642"/>
    </location>
</feature>
<name>E9FW89_DAPPU</name>
<dbReference type="HOGENOM" id="CLU_376113_0_0_1"/>
<sequence length="738" mass="80204">MEPGNNPQKNSGNGSKRRGTLASRNKVTGKKMLLLQKVVEDGVLLGCCVAAAGSISGGCIEQVVVGSGVTAPARNFPFESGRSAGTGGNHVGHHRRVQPLLLTAGRNVVVVVGAATESATVCSRPDSTCPASGAGSRRPDSCCTISVRQTPKERPRRWPGRCVADTSAAWPPVPVVVMTRVVVGSVFMADDFVVEVAALLRLPAAGQAVGFVENVVRRRRRRRLQILGQRSEAADVVVDLVDLVVLGRKLLLIRIQAFLPFRQLRRQRVMQAAAAAAAHRVIQQAGILVFVAAASAVTGDGLDEVGRAAPERGQEERDGHPPVLAVEAQVLAEMGVVDLDAIRQESVLVEAALRHPGELFGGLEALPVDGQLELERNGRRDDDDARAVWRRLALVDAQRHGHDHLLAETGQQSHLVAELLADFQAGRRAARHHPHGQRQPLVEQGPDPVDATDALLVVLLGHDAELCPHVQRQVDVVAPRVQAVQEALAGRDGGRRRRRQTTAAARHFAHQHEQLAGRQSPRALGDVDVLAVRRRLVRVGLCRLLVKDFEVLTDEAGVGELAGQLGHRLDAPDGPPVLVENFKVAVEGFGYGQFGSDVDRLVVVFEFEALDGQPETGAGRGHQGRRRQRRIGQGGSAQAQVGALDDADQLRQFARLDDVVQTGEWFVYRKRRRKERERDRERGKGEEKGKEQQQQQTAEMKKKKKVLIITTTTTTGYACVERETLSFNSQVRIDPDLV</sequence>
<dbReference type="Proteomes" id="UP000000305">
    <property type="component" value="Unassembled WGS sequence"/>
</dbReference>
<protein>
    <submittedName>
        <fullName evidence="2">Uncharacterized protein</fullName>
    </submittedName>
</protein>
<dbReference type="InParanoid" id="E9FW89"/>
<keyword evidence="3" id="KW-1185">Reference proteome</keyword>
<dbReference type="AlphaFoldDB" id="E9FW89"/>
<reference evidence="2 3" key="1">
    <citation type="journal article" date="2011" name="Science">
        <title>The ecoresponsive genome of Daphnia pulex.</title>
        <authorList>
            <person name="Colbourne J.K."/>
            <person name="Pfrender M.E."/>
            <person name="Gilbert D."/>
            <person name="Thomas W.K."/>
            <person name="Tucker A."/>
            <person name="Oakley T.H."/>
            <person name="Tokishita S."/>
            <person name="Aerts A."/>
            <person name="Arnold G.J."/>
            <person name="Basu M.K."/>
            <person name="Bauer D.J."/>
            <person name="Caceres C.E."/>
            <person name="Carmel L."/>
            <person name="Casola C."/>
            <person name="Choi J.H."/>
            <person name="Detter J.C."/>
            <person name="Dong Q."/>
            <person name="Dusheyko S."/>
            <person name="Eads B.D."/>
            <person name="Frohlich T."/>
            <person name="Geiler-Samerotte K.A."/>
            <person name="Gerlach D."/>
            <person name="Hatcher P."/>
            <person name="Jogdeo S."/>
            <person name="Krijgsveld J."/>
            <person name="Kriventseva E.V."/>
            <person name="Kultz D."/>
            <person name="Laforsch C."/>
            <person name="Lindquist E."/>
            <person name="Lopez J."/>
            <person name="Manak J.R."/>
            <person name="Muller J."/>
            <person name="Pangilinan J."/>
            <person name="Patwardhan R.P."/>
            <person name="Pitluck S."/>
            <person name="Pritham E.J."/>
            <person name="Rechtsteiner A."/>
            <person name="Rho M."/>
            <person name="Rogozin I.B."/>
            <person name="Sakarya O."/>
            <person name="Salamov A."/>
            <person name="Schaack S."/>
            <person name="Shapiro H."/>
            <person name="Shiga Y."/>
            <person name="Skalitzky C."/>
            <person name="Smith Z."/>
            <person name="Souvorov A."/>
            <person name="Sung W."/>
            <person name="Tang Z."/>
            <person name="Tsuchiya D."/>
            <person name="Tu H."/>
            <person name="Vos H."/>
            <person name="Wang M."/>
            <person name="Wolf Y.I."/>
            <person name="Yamagata H."/>
            <person name="Yamada T."/>
            <person name="Ye Y."/>
            <person name="Shaw J.R."/>
            <person name="Andrews J."/>
            <person name="Crease T.J."/>
            <person name="Tang H."/>
            <person name="Lucas S.M."/>
            <person name="Robertson H.M."/>
            <person name="Bork P."/>
            <person name="Koonin E.V."/>
            <person name="Zdobnov E.M."/>
            <person name="Grigoriev I.V."/>
            <person name="Lynch M."/>
            <person name="Boore J.L."/>
        </authorList>
    </citation>
    <scope>NUCLEOTIDE SEQUENCE [LARGE SCALE GENOMIC DNA]</scope>
</reference>